<evidence type="ECO:0000313" key="2">
    <source>
        <dbReference type="Proteomes" id="UP001164042"/>
    </source>
</evidence>
<proteinExistence type="predicted"/>
<gene>
    <name evidence="1" type="ORF">OF801_01950</name>
</gene>
<reference evidence="1" key="1">
    <citation type="submission" date="2022-10" db="EMBL/GenBank/DDBJ databases">
        <title>Genome assembly of Lactococcus garvieae isolates from cricket gut.</title>
        <authorList>
            <person name="Luecke A.R."/>
            <person name="Brown A.M.V."/>
            <person name="Wakeman C.A."/>
        </authorList>
    </citation>
    <scope>NUCLEOTIDE SEQUENCE</scope>
    <source>
        <strain evidence="1">Alexii-11_2</strain>
    </source>
</reference>
<organism evidence="1 2">
    <name type="scientific">Lactococcus garvieae</name>
    <dbReference type="NCBI Taxonomy" id="1363"/>
    <lineage>
        <taxon>Bacteria</taxon>
        <taxon>Bacillati</taxon>
        <taxon>Bacillota</taxon>
        <taxon>Bacilli</taxon>
        <taxon>Lactobacillales</taxon>
        <taxon>Streptococcaceae</taxon>
        <taxon>Lactococcus</taxon>
    </lineage>
</organism>
<dbReference type="NCBIfam" id="TIGR01725">
    <property type="entry name" value="phge_HK97_gp10"/>
    <property type="match status" value="1"/>
</dbReference>
<dbReference type="Pfam" id="PF04883">
    <property type="entry name" value="HK97-gp10_like"/>
    <property type="match status" value="1"/>
</dbReference>
<dbReference type="InterPro" id="IPR010064">
    <property type="entry name" value="HK97-gp10_tail"/>
</dbReference>
<dbReference type="RefSeq" id="WP_264308432.1">
    <property type="nucleotide sequence ID" value="NZ_CP109635.1"/>
</dbReference>
<accession>A0AA46TW75</accession>
<dbReference type="EMBL" id="CP109635">
    <property type="protein sequence ID" value="UYT10726.1"/>
    <property type="molecule type" value="Genomic_DNA"/>
</dbReference>
<dbReference type="AlphaFoldDB" id="A0AA46TW75"/>
<sequence>MARAFTITGTKLLNKKLRENTSLSDLKSVIRMNTAELTREAQQNAPVDTSTLERSINMHIEDGGMTGVVEPNTDYEGYVEFGTRFAAAQPYLGPAFKKQSKQFKKDLDRIVK</sequence>
<evidence type="ECO:0000313" key="1">
    <source>
        <dbReference type="EMBL" id="UYT10726.1"/>
    </source>
</evidence>
<name>A0AA46TW75_9LACT</name>
<protein>
    <submittedName>
        <fullName evidence="1">HK97 gp10 family phage protein</fullName>
    </submittedName>
</protein>
<dbReference type="Proteomes" id="UP001164042">
    <property type="component" value="Chromosome"/>
</dbReference>